<dbReference type="Gene3D" id="1.25.40.10">
    <property type="entry name" value="Tetratricopeptide repeat domain"/>
    <property type="match status" value="1"/>
</dbReference>
<dbReference type="InterPro" id="IPR001173">
    <property type="entry name" value="Glyco_trans_2-like"/>
</dbReference>
<accession>A0ABU7T4T4</accession>
<reference evidence="3 4" key="1">
    <citation type="journal article" date="2012" name="Genet. Mol. Biol.">
        <title>Analysis of 16S rRNA and mxaF genes revealing insights into Methylobacterium niche-specific plant association.</title>
        <authorList>
            <person name="Dourado M.N."/>
            <person name="Andreote F.D."/>
            <person name="Dini-Andreote F."/>
            <person name="Conti R."/>
            <person name="Araujo J.M."/>
            <person name="Araujo W.L."/>
        </authorList>
    </citation>
    <scope>NUCLEOTIDE SEQUENCE [LARGE SCALE GENOMIC DNA]</scope>
    <source>
        <strain evidence="3 4">SR1.6/4</strain>
    </source>
</reference>
<protein>
    <submittedName>
        <fullName evidence="3">Glycosyl transferase</fullName>
    </submittedName>
</protein>
<organism evidence="3 4">
    <name type="scientific">Methylobacterium radiotolerans</name>
    <dbReference type="NCBI Taxonomy" id="31998"/>
    <lineage>
        <taxon>Bacteria</taxon>
        <taxon>Pseudomonadati</taxon>
        <taxon>Pseudomonadota</taxon>
        <taxon>Alphaproteobacteria</taxon>
        <taxon>Hyphomicrobiales</taxon>
        <taxon>Methylobacteriaceae</taxon>
        <taxon>Methylobacterium</taxon>
    </lineage>
</organism>
<sequence length="379" mass="42431">MRTLRPARPRPVTPTGQTVCLCMIVKNEAHVVRRCLASVRPIIDRWIVVDTGSSDGTQERVRAAMAGLPGEVIERPWRDFGQNRSEALALARGHGDYTLIIDADDELVLAPGYALPALSADSYTIDITYAGSAYRRPQLIRNALPWRYRGVLHEFLDCPEAVTQNHLPILMRIHHEGARSTDPTTYARDAAVLERALRTETDPLLVARYTFYLGQSYRDCGQFAEALDAYLRRAELGHWVEEVYVSLLQAGRMMERLGRPPDLILATYARASAAVPGRAEAAHAASRLCRVLFRYAQGRSVAEPALGLPAPADGLFVESWIYAYGLYDEFAVNAYWCGRHRECLDACLRALQGGQVPEAEHRRFLANMRFALDRLPRAP</sequence>
<dbReference type="Proteomes" id="UP001349262">
    <property type="component" value="Unassembled WGS sequence"/>
</dbReference>
<dbReference type="InterPro" id="IPR011990">
    <property type="entry name" value="TPR-like_helical_dom_sf"/>
</dbReference>
<name>A0ABU7T4T4_9HYPH</name>
<comment type="similarity">
    <text evidence="1">Belongs to the glycosyltransferase 2 family. WaaE/KdtX subfamily.</text>
</comment>
<dbReference type="Pfam" id="PF00535">
    <property type="entry name" value="Glycos_transf_2"/>
    <property type="match status" value="1"/>
</dbReference>
<keyword evidence="3" id="KW-0808">Transferase</keyword>
<dbReference type="EMBL" id="MLBY01000002">
    <property type="protein sequence ID" value="MEE7455558.1"/>
    <property type="molecule type" value="Genomic_DNA"/>
</dbReference>
<evidence type="ECO:0000313" key="4">
    <source>
        <dbReference type="Proteomes" id="UP001349262"/>
    </source>
</evidence>
<dbReference type="InterPro" id="IPR029044">
    <property type="entry name" value="Nucleotide-diphossugar_trans"/>
</dbReference>
<dbReference type="PANTHER" id="PTHR43630">
    <property type="entry name" value="POLY-BETA-1,6-N-ACETYL-D-GLUCOSAMINE SYNTHASE"/>
    <property type="match status" value="1"/>
</dbReference>
<dbReference type="Gene3D" id="3.90.550.10">
    <property type="entry name" value="Spore Coat Polysaccharide Biosynthesis Protein SpsA, Chain A"/>
    <property type="match status" value="1"/>
</dbReference>
<dbReference type="GO" id="GO:0016740">
    <property type="term" value="F:transferase activity"/>
    <property type="evidence" value="ECO:0007669"/>
    <property type="project" value="UniProtKB-KW"/>
</dbReference>
<feature type="domain" description="Glycosyltransferase 2-like" evidence="2">
    <location>
        <begin position="21"/>
        <end position="106"/>
    </location>
</feature>
<keyword evidence="4" id="KW-1185">Reference proteome</keyword>
<proteinExistence type="inferred from homology"/>
<dbReference type="SUPFAM" id="SSF53448">
    <property type="entry name" value="Nucleotide-diphospho-sugar transferases"/>
    <property type="match status" value="1"/>
</dbReference>
<dbReference type="PANTHER" id="PTHR43630:SF2">
    <property type="entry name" value="GLYCOSYLTRANSFERASE"/>
    <property type="match status" value="1"/>
</dbReference>
<gene>
    <name evidence="3" type="ORF">MRSR164_01615</name>
</gene>
<evidence type="ECO:0000256" key="1">
    <source>
        <dbReference type="ARBA" id="ARBA00038494"/>
    </source>
</evidence>
<evidence type="ECO:0000259" key="2">
    <source>
        <dbReference type="Pfam" id="PF00535"/>
    </source>
</evidence>
<comment type="caution">
    <text evidence="3">The sequence shown here is derived from an EMBL/GenBank/DDBJ whole genome shotgun (WGS) entry which is preliminary data.</text>
</comment>
<evidence type="ECO:0000313" key="3">
    <source>
        <dbReference type="EMBL" id="MEE7455558.1"/>
    </source>
</evidence>